<dbReference type="OrthoDB" id="340338at2759"/>
<reference evidence="1 2" key="1">
    <citation type="submission" date="2016-10" db="EMBL/GenBank/DDBJ databases">
        <title>Reductive evolution of mitochondrial metabolism and differential evolution of invasion-related proteins in Cryptosporidium.</title>
        <authorList>
            <person name="Liu S."/>
            <person name="Roellig D.M."/>
            <person name="Guo Y."/>
            <person name="Li N."/>
            <person name="Frace M.A."/>
            <person name="Tang K."/>
            <person name="Zhang L."/>
            <person name="Feng Y."/>
            <person name="Xiao L."/>
        </authorList>
    </citation>
    <scope>NUCLEOTIDE SEQUENCE [LARGE SCALE GENOMIC DNA]</scope>
    <source>
        <strain evidence="1">30847</strain>
    </source>
</reference>
<name>A0A1J4MN48_9CRYT</name>
<evidence type="ECO:0000313" key="1">
    <source>
        <dbReference type="EMBL" id="OII75614.1"/>
    </source>
</evidence>
<dbReference type="PANTHER" id="PTHR46488">
    <property type="entry name" value="AP-5 COMPLEX SUBUNIT ZETA-1"/>
    <property type="match status" value="1"/>
</dbReference>
<evidence type="ECO:0000313" key="2">
    <source>
        <dbReference type="Proteomes" id="UP000186804"/>
    </source>
</evidence>
<dbReference type="GeneID" id="92366869"/>
<dbReference type="AlphaFoldDB" id="A0A1J4MN48"/>
<gene>
    <name evidence="1" type="ORF">cand_026850</name>
</gene>
<organism evidence="1 2">
    <name type="scientific">Cryptosporidium andersoni</name>
    <dbReference type="NCBI Taxonomy" id="117008"/>
    <lineage>
        <taxon>Eukaryota</taxon>
        <taxon>Sar</taxon>
        <taxon>Alveolata</taxon>
        <taxon>Apicomplexa</taxon>
        <taxon>Conoidasida</taxon>
        <taxon>Coccidia</taxon>
        <taxon>Eucoccidiorida</taxon>
        <taxon>Eimeriorina</taxon>
        <taxon>Cryptosporidiidae</taxon>
        <taxon>Cryptosporidium</taxon>
    </lineage>
</organism>
<keyword evidence="2" id="KW-1185">Reference proteome</keyword>
<accession>A0A1J4MN48</accession>
<dbReference type="InterPro" id="IPR028222">
    <property type="entry name" value="AP5Z1"/>
</dbReference>
<dbReference type="VEuPathDB" id="CryptoDB:cand_026850"/>
<dbReference type="GO" id="GO:0044599">
    <property type="term" value="C:AP-5 adaptor complex"/>
    <property type="evidence" value="ECO:0007669"/>
    <property type="project" value="InterPro"/>
</dbReference>
<proteinExistence type="predicted"/>
<dbReference type="RefSeq" id="XP_067067460.1">
    <property type="nucleotide sequence ID" value="XM_067212913.1"/>
</dbReference>
<protein>
    <submittedName>
        <fullName evidence="1">Uncharacterized protein</fullName>
    </submittedName>
</protein>
<dbReference type="PANTHER" id="PTHR46488:SF1">
    <property type="entry name" value="AP-5 COMPLEX SUBUNIT ZETA-1"/>
    <property type="match status" value="1"/>
</dbReference>
<comment type="caution">
    <text evidence="1">The sequence shown here is derived from an EMBL/GenBank/DDBJ whole genome shotgun (WGS) entry which is preliminary data.</text>
</comment>
<dbReference type="Proteomes" id="UP000186804">
    <property type="component" value="Unassembled WGS sequence"/>
</dbReference>
<sequence>MKISELLKLLQHFRSELHHQTRYTDDFDSVILETGRILLQHICTSNDTFSSLRLVDKNTKIQQHDKNNPLSYATRRVIQELFALVTASEHCDLLNPQLFVTIISLFRQMCSDCLPSFFLETYNGIISNYNKQYLPLVLELFVERSPLQLLMKNSEQIVSWFIHGYESNKKSILELEELDKSLLNCKINYMSNNLITLSLFFSCTSAKLVTRTKNEKSAIFSKLNLLKEKTDFTNNSEIYYLKKANNLLNSLALKRMSFVAILRLMTYKRPTDSDYLDQPEFNNIFIERREIILKIEYTIALWLVGLKPFYPTTDNKILTYEIDGSNSTDIYTLANTTNYYCPQHFMHIHIISGLHMWLKKNYLGLCNIDEEINNEDSISEVLREAIILYTIRVFMQLERMISEIPDYKHFQLNAFHQQYFRNSLLETIPSEIMLIIDSLCEISPLCIKRLTPFVRKLHDKLHMTKSINNLYMETFKFLMKYDSPSSTEIEDWWETLITDYIDPNISDSYVVLIFAYWLQSSVISDSLVKINIQAFIIKYSGLFLKLAILHPNHISDNIINLLFHSLNICNLKNELTWISTWKIVLMRMLYMPLLSLFPQANVQNSSEIISILNSALGVSSENMEISENILNDIKFIINPMRNSSCTIETEKRIFMDLSLRFIINSLWKANTDEKLYIKLVFNTIEKYLDVMFGSLLIKLENKFIDKEYIDLNIIHNLASTITELLDIYFFVYPSGSYHVQNVQRKITKFITSIMHKCPKLLFEDTLLEKICQYLQSNVNHVSSELIVSLCWTLPEILLEVSDIHMIDFLRSKIEYVISNFKVLANLYVNIYLENATICETLFYKPDFDQKSSPIETSKKEYELTTIDATFYDSMRFSEKSDYFSSDSSFDSVLSCESNYFENLSSDSTSDIGNMIKEYNIYPDEGNREVVFDKSKYATECLYLISIIISGICKIGLKFKQFKQTIIDILKNLIGNLNCENYYTEVINNHLSESHIENMILAKSILLQKISFNLNMLKQPSSMISNLPLQ</sequence>
<dbReference type="EMBL" id="LRBS01000086">
    <property type="protein sequence ID" value="OII75614.1"/>
    <property type="molecule type" value="Genomic_DNA"/>
</dbReference>